<gene>
    <name evidence="3" type="ORF">AQZ52_11670</name>
</gene>
<dbReference type="InterPro" id="IPR013096">
    <property type="entry name" value="Cupin_2"/>
</dbReference>
<dbReference type="OrthoDB" id="8480170at2"/>
<keyword evidence="4" id="KW-1185">Reference proteome</keyword>
<feature type="chain" id="PRO_5007156990" description="Cupin type-2 domain-containing protein" evidence="1">
    <location>
        <begin position="28"/>
        <end position="136"/>
    </location>
</feature>
<accession>A0A117UUX1</accession>
<dbReference type="Proteomes" id="UP000058012">
    <property type="component" value="Unassembled WGS sequence"/>
</dbReference>
<proteinExistence type="predicted"/>
<dbReference type="InterPro" id="IPR014710">
    <property type="entry name" value="RmlC-like_jellyroll"/>
</dbReference>
<evidence type="ECO:0000259" key="2">
    <source>
        <dbReference type="Pfam" id="PF07883"/>
    </source>
</evidence>
<dbReference type="Gene3D" id="2.60.120.10">
    <property type="entry name" value="Jelly Rolls"/>
    <property type="match status" value="1"/>
</dbReference>
<comment type="caution">
    <text evidence="3">The sequence shown here is derived from an EMBL/GenBank/DDBJ whole genome shotgun (WGS) entry which is preliminary data.</text>
</comment>
<dbReference type="STRING" id="1117702.AQZ52_11670"/>
<dbReference type="Pfam" id="PF07883">
    <property type="entry name" value="Cupin_2"/>
    <property type="match status" value="1"/>
</dbReference>
<dbReference type="InterPro" id="IPR011051">
    <property type="entry name" value="RmlC_Cupin_sf"/>
</dbReference>
<evidence type="ECO:0000313" key="3">
    <source>
        <dbReference type="EMBL" id="KUR71307.1"/>
    </source>
</evidence>
<protein>
    <recommendedName>
        <fullName evidence="2">Cupin type-2 domain-containing protein</fullName>
    </recommendedName>
</protein>
<organism evidence="3 4">
    <name type="scientific">Novosphingobium fuchskuhlense</name>
    <dbReference type="NCBI Taxonomy" id="1117702"/>
    <lineage>
        <taxon>Bacteria</taxon>
        <taxon>Pseudomonadati</taxon>
        <taxon>Pseudomonadota</taxon>
        <taxon>Alphaproteobacteria</taxon>
        <taxon>Sphingomonadales</taxon>
        <taxon>Sphingomonadaceae</taxon>
        <taxon>Novosphingobium</taxon>
    </lineage>
</organism>
<feature type="domain" description="Cupin type-2" evidence="2">
    <location>
        <begin position="63"/>
        <end position="132"/>
    </location>
</feature>
<dbReference type="SUPFAM" id="SSF51182">
    <property type="entry name" value="RmlC-like cupins"/>
    <property type="match status" value="1"/>
</dbReference>
<dbReference type="EMBL" id="LLZS01000007">
    <property type="protein sequence ID" value="KUR71307.1"/>
    <property type="molecule type" value="Genomic_DNA"/>
</dbReference>
<reference evidence="3 4" key="1">
    <citation type="submission" date="2015-10" db="EMBL/GenBank/DDBJ databases">
        <title>Draft genome sequence of Novosphingobium fuchskuhlense DSM 25065 isolated from a surface water sample of the southwest basin of Lake Grosse Fuchskuhle.</title>
        <authorList>
            <person name="Ruckert C."/>
            <person name="Winkler A."/>
            <person name="Glaeser J."/>
            <person name="Grossart H.-P."/>
            <person name="Kalinowski J."/>
            <person name="Glaeser S."/>
        </authorList>
    </citation>
    <scope>NUCLEOTIDE SEQUENCE [LARGE SCALE GENOMIC DNA]</scope>
    <source>
        <strain evidence="3 4">FNE08-7</strain>
    </source>
</reference>
<feature type="signal peptide" evidence="1">
    <location>
        <begin position="1"/>
        <end position="27"/>
    </location>
</feature>
<sequence length="136" mass="14660">MSAPIGIGRGTGLLMAGLAFMAGPALAVPPPEARAYPDPLEAGWKGKPVCVVLEDNAKLRTLRCTFPPGVGHERHRHAPHWGYILKGSTMRITTASGTVVRHLKAGDSWWSDGISWHEGRNIGRTTGVYLIVEPKT</sequence>
<keyword evidence="1" id="KW-0732">Signal</keyword>
<evidence type="ECO:0000313" key="4">
    <source>
        <dbReference type="Proteomes" id="UP000058012"/>
    </source>
</evidence>
<dbReference type="AlphaFoldDB" id="A0A117UUX1"/>
<name>A0A117UUX1_9SPHN</name>
<evidence type="ECO:0000256" key="1">
    <source>
        <dbReference type="SAM" id="SignalP"/>
    </source>
</evidence>